<dbReference type="AlphaFoldDB" id="A0A1A0HA12"/>
<evidence type="ECO:0000313" key="2">
    <source>
        <dbReference type="EMBL" id="OBA20969.1"/>
    </source>
</evidence>
<comment type="caution">
    <text evidence="2">The sequence shown here is derived from an EMBL/GenBank/DDBJ whole genome shotgun (WGS) entry which is preliminary data.</text>
</comment>
<dbReference type="Proteomes" id="UP000092555">
    <property type="component" value="Unassembled WGS sequence"/>
</dbReference>
<feature type="region of interest" description="Disordered" evidence="1">
    <location>
        <begin position="1"/>
        <end position="22"/>
    </location>
</feature>
<protein>
    <submittedName>
        <fullName evidence="2">Uncharacterized protein</fullName>
    </submittedName>
</protein>
<evidence type="ECO:0000313" key="3">
    <source>
        <dbReference type="Proteomes" id="UP000092555"/>
    </source>
</evidence>
<accession>A0A1A0HA12</accession>
<proteinExistence type="predicted"/>
<name>A0A1A0HA12_9ASCO</name>
<dbReference type="STRING" id="869754.A0A1A0HA12"/>
<sequence length="443" mass="49902">MQRVETPFVPGNPPIEGLPPYKDDIPAYTPSLQFYGIALLKMEFDTPWSDRSTLLKPVVVELNSNQLNMYEFAADKTTVGVVGSLFKHQNYADASQEPPAADYTELYFFDCDAYGDSSAPEAPKPMFSKLRNCLDKKKTQRVLSASLSPGMCLNKLLLEPTSDRAVYDQFAAIYRGKLIHSYTLAHLNVGEAPCLTLARYKEEKRHSANAMTLVNYRNTLRLRIEYTQLLLHFWSFHGMVHWFRNMSVGRDLASSIDDRKLTVLKSVPRNFSVANNALLEASAREALTFNPDTCKMVHRDSISSAEDRASCFSEYTMGSGESGASSVASACSESCKNLTVDIYGAKLTCFENMYTPIEKQYISKCIPVLNSFDKWMGAKITISNYEHFVPRLTRDNCNENENVFISHYKFSDLVKTYNRNPAATSGPRRCRDFYVDSAGLVSI</sequence>
<dbReference type="EMBL" id="LXTC01000003">
    <property type="protein sequence ID" value="OBA20969.1"/>
    <property type="molecule type" value="Genomic_DNA"/>
</dbReference>
<dbReference type="PANTHER" id="PTHR37283:SF1">
    <property type="entry name" value="PH DOMAIN-CONTAINING PROTEIN YHR131C"/>
    <property type="match status" value="1"/>
</dbReference>
<organism evidence="2 3">
    <name type="scientific">Metschnikowia bicuspidata var. bicuspidata NRRL YB-4993</name>
    <dbReference type="NCBI Taxonomy" id="869754"/>
    <lineage>
        <taxon>Eukaryota</taxon>
        <taxon>Fungi</taxon>
        <taxon>Dikarya</taxon>
        <taxon>Ascomycota</taxon>
        <taxon>Saccharomycotina</taxon>
        <taxon>Pichiomycetes</taxon>
        <taxon>Metschnikowiaceae</taxon>
        <taxon>Metschnikowia</taxon>
    </lineage>
</organism>
<gene>
    <name evidence="2" type="ORF">METBIDRAFT_42425</name>
</gene>
<dbReference type="OrthoDB" id="5865767at2759"/>
<reference evidence="2 3" key="1">
    <citation type="submission" date="2016-05" db="EMBL/GenBank/DDBJ databases">
        <title>Comparative genomics of biotechnologically important yeasts.</title>
        <authorList>
            <consortium name="DOE Joint Genome Institute"/>
            <person name="Riley R."/>
            <person name="Haridas S."/>
            <person name="Wolfe K.H."/>
            <person name="Lopes M.R."/>
            <person name="Hittinger C.T."/>
            <person name="Goker M."/>
            <person name="Salamov A."/>
            <person name="Wisecaver J."/>
            <person name="Long T.M."/>
            <person name="Aerts A.L."/>
            <person name="Barry K."/>
            <person name="Choi C."/>
            <person name="Clum A."/>
            <person name="Coughlan A.Y."/>
            <person name="Deshpande S."/>
            <person name="Douglass A.P."/>
            <person name="Hanson S.J."/>
            <person name="Klenk H.-P."/>
            <person name="LaButti K."/>
            <person name="Lapidus A."/>
            <person name="Lindquist E."/>
            <person name="Lipzen A."/>
            <person name="Meier-kolthoff J.P."/>
            <person name="Ohm R.A."/>
            <person name="Otillar R.P."/>
            <person name="Pangilinan J."/>
            <person name="Peng Y."/>
            <person name="Rokas A."/>
            <person name="Rosa C.A."/>
            <person name="Scheuner C."/>
            <person name="Sibirny A.A."/>
            <person name="Slot J.C."/>
            <person name="Stielow J.B."/>
            <person name="Sun H."/>
            <person name="Kurtzman C.P."/>
            <person name="Blackwell M."/>
            <person name="Grigoriev I.V."/>
            <person name="Jeffries T.W."/>
        </authorList>
    </citation>
    <scope>NUCLEOTIDE SEQUENCE [LARGE SCALE GENOMIC DNA]</scope>
    <source>
        <strain evidence="2 3">NRRL YB-4993</strain>
    </source>
</reference>
<dbReference type="PANTHER" id="PTHR37283">
    <property type="entry name" value="PH DOMAIN-CONTAINING PROTEIN YHR131C"/>
    <property type="match status" value="1"/>
</dbReference>
<dbReference type="RefSeq" id="XP_018711479.1">
    <property type="nucleotide sequence ID" value="XM_018857541.1"/>
</dbReference>
<dbReference type="GeneID" id="30030517"/>
<evidence type="ECO:0000256" key="1">
    <source>
        <dbReference type="SAM" id="MobiDB-lite"/>
    </source>
</evidence>
<keyword evidence="3" id="KW-1185">Reference proteome</keyword>